<reference evidence="1 3" key="1">
    <citation type="journal article" date="2020" name="Stud. Mycol.">
        <title>101 Dothideomycetes genomes: a test case for predicting lifestyles and emergence of pathogens.</title>
        <authorList>
            <person name="Haridas S."/>
            <person name="Albert R."/>
            <person name="Binder M."/>
            <person name="Bloem J."/>
            <person name="Labutti K."/>
            <person name="Salamov A."/>
            <person name="Andreopoulos B."/>
            <person name="Baker S."/>
            <person name="Barry K."/>
            <person name="Bills G."/>
            <person name="Bluhm B."/>
            <person name="Cannon C."/>
            <person name="Castanera R."/>
            <person name="Culley D."/>
            <person name="Daum C."/>
            <person name="Ezra D."/>
            <person name="Gonzalez J."/>
            <person name="Henrissat B."/>
            <person name="Kuo A."/>
            <person name="Liang C."/>
            <person name="Lipzen A."/>
            <person name="Lutzoni F."/>
            <person name="Magnuson J."/>
            <person name="Mondo S."/>
            <person name="Nolan M."/>
            <person name="Ohm R."/>
            <person name="Pangilinan J."/>
            <person name="Park H.-J."/>
            <person name="Ramirez L."/>
            <person name="Alfaro M."/>
            <person name="Sun H."/>
            <person name="Tritt A."/>
            <person name="Yoshinaga Y."/>
            <person name="Zwiers L.-H."/>
            <person name="Turgeon B."/>
            <person name="Goodwin S."/>
            <person name="Spatafora J."/>
            <person name="Crous P."/>
            <person name="Grigoriev I."/>
        </authorList>
    </citation>
    <scope>NUCLEOTIDE SEQUENCE</scope>
    <source>
        <strain evidence="1 3">CBS 304.34</strain>
    </source>
</reference>
<organism evidence="1">
    <name type="scientific">Mytilinidion resinicola</name>
    <dbReference type="NCBI Taxonomy" id="574789"/>
    <lineage>
        <taxon>Eukaryota</taxon>
        <taxon>Fungi</taxon>
        <taxon>Dikarya</taxon>
        <taxon>Ascomycota</taxon>
        <taxon>Pezizomycotina</taxon>
        <taxon>Dothideomycetes</taxon>
        <taxon>Pleosporomycetidae</taxon>
        <taxon>Mytilinidiales</taxon>
        <taxon>Mytilinidiaceae</taxon>
        <taxon>Mytilinidion</taxon>
    </lineage>
</organism>
<dbReference type="GeneID" id="54453258"/>
<sequence>MCSTPTSTLLPFFKCRLNLFSTLNTRDLHSIPFPPAVQIAQLPLGILKAKSDGESAQCLCIQPMRYGNIRSSPRVFALGGKRSGFAFPAAGDVKMPKLLGRLGSERPSFGKRGRSWVLLASSARHRQCLDKSLCIFAVFSMSYQAISISLQAISLGRYTNWILFH</sequence>
<proteinExistence type="predicted"/>
<dbReference type="EMBL" id="MU003709">
    <property type="protein sequence ID" value="KAF2805498.1"/>
    <property type="molecule type" value="Genomic_DNA"/>
</dbReference>
<evidence type="ECO:0000313" key="2">
    <source>
        <dbReference type="Proteomes" id="UP000504636"/>
    </source>
</evidence>
<reference evidence="3" key="3">
    <citation type="submission" date="2025-04" db="UniProtKB">
        <authorList>
            <consortium name="RefSeq"/>
        </authorList>
    </citation>
    <scope>IDENTIFICATION</scope>
    <source>
        <strain evidence="3">CBS 304.34</strain>
    </source>
</reference>
<evidence type="ECO:0000313" key="3">
    <source>
        <dbReference type="RefSeq" id="XP_033572462.1"/>
    </source>
</evidence>
<gene>
    <name evidence="1 3" type="ORF">BDZ99DRAFT_106339</name>
</gene>
<protein>
    <submittedName>
        <fullName evidence="1 3">Uncharacterized protein</fullName>
    </submittedName>
</protein>
<dbReference type="RefSeq" id="XP_033572462.1">
    <property type="nucleotide sequence ID" value="XM_033712365.1"/>
</dbReference>
<reference evidence="3" key="2">
    <citation type="submission" date="2020-04" db="EMBL/GenBank/DDBJ databases">
        <authorList>
            <consortium name="NCBI Genome Project"/>
        </authorList>
    </citation>
    <scope>NUCLEOTIDE SEQUENCE</scope>
    <source>
        <strain evidence="3">CBS 304.34</strain>
    </source>
</reference>
<evidence type="ECO:0000313" key="1">
    <source>
        <dbReference type="EMBL" id="KAF2805498.1"/>
    </source>
</evidence>
<dbReference type="Proteomes" id="UP000504636">
    <property type="component" value="Unplaced"/>
</dbReference>
<keyword evidence="2" id="KW-1185">Reference proteome</keyword>
<accession>A0A6A6YAA9</accession>
<name>A0A6A6YAA9_9PEZI</name>
<dbReference type="AlphaFoldDB" id="A0A6A6YAA9"/>